<name>A0A645CHM4_9ZZZZ</name>
<sequence>MDAVLRYPGVFYEVFPAEVIPARPVVAVNVQMRRICDDIYRVVHRIELQKTQKAFSILGLFLHVEEHLLNGSVGNTVPVVVQLFRLVAHPGLMPAEHQPHVGGLFNHAVKEIPAAGGVTRRFQIAMQAENRVGVAVLGADCVNPILGLYFVAVGNGEHEDVHISRLEFDVIHVAVENRVLSIGIGIRAVRQIRRVVRHKARDVMVAADGENLHILRQQRERLNHVIPLVFAVGSANHIPRVHGQNGVVFLLRIGNPLRHGAENIVVIGRVFLRIRHPCNGKRSWFGKRRRRRNGRCGRRRRCGCLRRFRGCDGGFSRGRTG</sequence>
<accession>A0A645CHM4</accession>
<comment type="caution">
    <text evidence="1">The sequence shown here is derived from an EMBL/GenBank/DDBJ whole genome shotgun (WGS) entry which is preliminary data.</text>
</comment>
<reference evidence="1" key="1">
    <citation type="submission" date="2019-08" db="EMBL/GenBank/DDBJ databases">
        <authorList>
            <person name="Kucharzyk K."/>
            <person name="Murdoch R.W."/>
            <person name="Higgins S."/>
            <person name="Loffler F."/>
        </authorList>
    </citation>
    <scope>NUCLEOTIDE SEQUENCE</scope>
</reference>
<gene>
    <name evidence="1" type="ORF">SDC9_123382</name>
</gene>
<dbReference type="AlphaFoldDB" id="A0A645CHM4"/>
<dbReference type="EMBL" id="VSSQ01027246">
    <property type="protein sequence ID" value="MPM76384.1"/>
    <property type="molecule type" value="Genomic_DNA"/>
</dbReference>
<organism evidence="1">
    <name type="scientific">bioreactor metagenome</name>
    <dbReference type="NCBI Taxonomy" id="1076179"/>
    <lineage>
        <taxon>unclassified sequences</taxon>
        <taxon>metagenomes</taxon>
        <taxon>ecological metagenomes</taxon>
    </lineage>
</organism>
<protein>
    <submittedName>
        <fullName evidence="1">Uncharacterized protein</fullName>
    </submittedName>
</protein>
<evidence type="ECO:0000313" key="1">
    <source>
        <dbReference type="EMBL" id="MPM76384.1"/>
    </source>
</evidence>
<proteinExistence type="predicted"/>